<feature type="chain" id="PRO_5003025162" description="RagB/SusD domain-containing protein" evidence="6">
    <location>
        <begin position="20"/>
        <end position="463"/>
    </location>
</feature>
<feature type="domain" description="RagB/SusD" evidence="7">
    <location>
        <begin position="319"/>
        <end position="459"/>
    </location>
</feature>
<keyword evidence="9" id="KW-1185">Reference proteome</keyword>
<name>D1PTH6_9BACT</name>
<comment type="caution">
    <text evidence="8">The sequence shown here is derived from an EMBL/GenBank/DDBJ whole genome shotgun (WGS) entry which is preliminary data.</text>
</comment>
<evidence type="ECO:0000313" key="9">
    <source>
        <dbReference type="Proteomes" id="UP000003160"/>
    </source>
</evidence>
<dbReference type="EMBL" id="ACKS01000015">
    <property type="protein sequence ID" value="EFA45336.1"/>
    <property type="molecule type" value="Genomic_DNA"/>
</dbReference>
<dbReference type="AlphaFoldDB" id="D1PTH6"/>
<protein>
    <recommendedName>
        <fullName evidence="7">RagB/SusD domain-containing protein</fullName>
    </recommendedName>
</protein>
<keyword evidence="3 6" id="KW-0732">Signal</keyword>
<feature type="signal peptide" evidence="6">
    <location>
        <begin position="1"/>
        <end position="19"/>
    </location>
</feature>
<evidence type="ECO:0000256" key="3">
    <source>
        <dbReference type="ARBA" id="ARBA00022729"/>
    </source>
</evidence>
<organism evidence="8 9">
    <name type="scientific">Hallella bergensis DSM 17361</name>
    <dbReference type="NCBI Taxonomy" id="585502"/>
    <lineage>
        <taxon>Bacteria</taxon>
        <taxon>Pseudomonadati</taxon>
        <taxon>Bacteroidota</taxon>
        <taxon>Bacteroidia</taxon>
        <taxon>Bacteroidales</taxon>
        <taxon>Prevotellaceae</taxon>
        <taxon>Hallella</taxon>
    </lineage>
</organism>
<reference evidence="8 9" key="1">
    <citation type="submission" date="2009-10" db="EMBL/GenBank/DDBJ databases">
        <authorList>
            <person name="Qin X."/>
            <person name="Bachman B."/>
            <person name="Battles P."/>
            <person name="Bell A."/>
            <person name="Bess C."/>
            <person name="Bickham C."/>
            <person name="Chaboub L."/>
            <person name="Chen D."/>
            <person name="Coyle M."/>
            <person name="Deiros D.R."/>
            <person name="Dinh H."/>
            <person name="Forbes L."/>
            <person name="Fowler G."/>
            <person name="Francisco L."/>
            <person name="Fu Q."/>
            <person name="Gubbala S."/>
            <person name="Hale W."/>
            <person name="Han Y."/>
            <person name="Hemphill L."/>
            <person name="Highlander S.K."/>
            <person name="Hirani K."/>
            <person name="Hogues M."/>
            <person name="Jackson L."/>
            <person name="Jakkamsetti A."/>
            <person name="Javaid M."/>
            <person name="Jiang H."/>
            <person name="Korchina V."/>
            <person name="Kovar C."/>
            <person name="Lara F."/>
            <person name="Lee S."/>
            <person name="Mata R."/>
            <person name="Mathew T."/>
            <person name="Moen C."/>
            <person name="Morales K."/>
            <person name="Munidasa M."/>
            <person name="Nazareth L."/>
            <person name="Ngo R."/>
            <person name="Nguyen L."/>
            <person name="Okwuonu G."/>
            <person name="Ongeri F."/>
            <person name="Patil S."/>
            <person name="Petrosino J."/>
            <person name="Pham C."/>
            <person name="Pham P."/>
            <person name="Pu L.-L."/>
            <person name="Puazo M."/>
            <person name="Raj R."/>
            <person name="Reid J."/>
            <person name="Rouhana J."/>
            <person name="Saada N."/>
            <person name="Shang Y."/>
            <person name="Simmons D."/>
            <person name="Thornton R."/>
            <person name="Warren J."/>
            <person name="Weissenberger G."/>
            <person name="Zhang J."/>
            <person name="Zhang L."/>
            <person name="Zhou C."/>
            <person name="Zhu D."/>
            <person name="Muzny D."/>
            <person name="Worley K."/>
            <person name="Gibbs R."/>
        </authorList>
    </citation>
    <scope>NUCLEOTIDE SEQUENCE [LARGE SCALE GENOMIC DNA]</scope>
    <source>
        <strain evidence="8 9">DSM 17361</strain>
    </source>
</reference>
<dbReference type="InterPro" id="IPR011990">
    <property type="entry name" value="TPR-like_helical_dom_sf"/>
</dbReference>
<evidence type="ECO:0000256" key="1">
    <source>
        <dbReference type="ARBA" id="ARBA00004442"/>
    </source>
</evidence>
<evidence type="ECO:0000256" key="4">
    <source>
        <dbReference type="ARBA" id="ARBA00023136"/>
    </source>
</evidence>
<evidence type="ECO:0000259" key="7">
    <source>
        <dbReference type="Pfam" id="PF07980"/>
    </source>
</evidence>
<keyword evidence="5" id="KW-0998">Cell outer membrane</keyword>
<dbReference type="InterPro" id="IPR012944">
    <property type="entry name" value="SusD_RagB_dom"/>
</dbReference>
<dbReference type="SUPFAM" id="SSF48452">
    <property type="entry name" value="TPR-like"/>
    <property type="match status" value="1"/>
</dbReference>
<dbReference type="HOGENOM" id="CLU_015553_3_5_10"/>
<accession>D1PTH6</accession>
<evidence type="ECO:0000256" key="6">
    <source>
        <dbReference type="SAM" id="SignalP"/>
    </source>
</evidence>
<dbReference type="eggNOG" id="COG0702">
    <property type="taxonomic scope" value="Bacteria"/>
</dbReference>
<dbReference type="OrthoDB" id="5694214at2"/>
<keyword evidence="4" id="KW-0472">Membrane</keyword>
<dbReference type="Gene3D" id="1.25.40.390">
    <property type="match status" value="1"/>
</dbReference>
<evidence type="ECO:0000256" key="5">
    <source>
        <dbReference type="ARBA" id="ARBA00023237"/>
    </source>
</evidence>
<comment type="subcellular location">
    <subcellularLocation>
        <location evidence="1">Cell outer membrane</location>
    </subcellularLocation>
</comment>
<sequence length="463" mass="52155">MKKKCFVKYIILWSALLMGAESCSVDVPSPDLYSDPDAIASVESARSLLTSCYQLYPHYEFELSQMGNDFCLTNLSGKNSNQKNLYLWLDKQISSFAADAWLGYYNCIANCDVLLERMDKVNATTDAESKQKAVIGAEVKTLKAMAYFDVLRLFASSYNDTSDSLGIVIKKSVGLEEPERASKKKCVSYILQLLNEAIEVGSSPSQNGWLSANAARSLRAEVELYTGDYARALDDAQSLLKDCPDDGLMASGVERFWAQESWNGRIFAFNTNASYYADIQYSAEEGDFYALNPQLLLDESDARRKYAEYTKMMAGENRRLLGKYNRMNKENLSIAYINRMRYAGALFMASECQARLGRFNEAVATVNRYLGQMNSGLIDSSLTGESLIQAILEAKWKEFAGEGQNYFDLKRVRPDSFERPGVWGKGSQGSIAANDYRWTFPIPASEYKYNNNMKQNQGWPINR</sequence>
<comment type="similarity">
    <text evidence="2">Belongs to the SusD family.</text>
</comment>
<dbReference type="Pfam" id="PF07980">
    <property type="entry name" value="SusD_RagB"/>
    <property type="match status" value="1"/>
</dbReference>
<dbReference type="GO" id="GO:0009279">
    <property type="term" value="C:cell outer membrane"/>
    <property type="evidence" value="ECO:0007669"/>
    <property type="project" value="UniProtKB-SubCell"/>
</dbReference>
<evidence type="ECO:0000313" key="8">
    <source>
        <dbReference type="EMBL" id="EFA45336.1"/>
    </source>
</evidence>
<proteinExistence type="inferred from homology"/>
<dbReference type="RefSeq" id="WP_007174610.1">
    <property type="nucleotide sequence ID" value="NZ_GG704782.1"/>
</dbReference>
<dbReference type="Proteomes" id="UP000003160">
    <property type="component" value="Unassembled WGS sequence"/>
</dbReference>
<evidence type="ECO:0000256" key="2">
    <source>
        <dbReference type="ARBA" id="ARBA00006275"/>
    </source>
</evidence>
<gene>
    <name evidence="8" type="ORF">HMPREF0645_0261</name>
</gene>